<organism evidence="1">
    <name type="scientific">hydrothermal vent metagenome</name>
    <dbReference type="NCBI Taxonomy" id="652676"/>
    <lineage>
        <taxon>unclassified sequences</taxon>
        <taxon>metagenomes</taxon>
        <taxon>ecological metagenomes</taxon>
    </lineage>
</organism>
<evidence type="ECO:0008006" key="2">
    <source>
        <dbReference type="Google" id="ProtNLM"/>
    </source>
</evidence>
<protein>
    <recommendedName>
        <fullName evidence="2">DUF3014 domain-containing protein</fullName>
    </recommendedName>
</protein>
<evidence type="ECO:0000313" key="1">
    <source>
        <dbReference type="EMBL" id="VAW56876.1"/>
    </source>
</evidence>
<reference evidence="1" key="1">
    <citation type="submission" date="2018-06" db="EMBL/GenBank/DDBJ databases">
        <authorList>
            <person name="Zhirakovskaya E."/>
        </authorList>
    </citation>
    <scope>NUCLEOTIDE SEQUENCE</scope>
</reference>
<dbReference type="AlphaFoldDB" id="A0A3B0XKI6"/>
<dbReference type="InterPro" id="IPR021382">
    <property type="entry name" value="DUF3014"/>
</dbReference>
<sequence>MKIYIISIVVLVVLMLTGVFLYPELIEKAIEPSETQININETDGPIAADTSLDVLDSETDRKPIIRYPIPEITSDVLSAETIATTESSGAKLKPQEKPIKILPLPVLEKSDGLIFNIFNRLFDASSVKMMFRNTNFIPRVVVTVDNLLNKSISPEQFPTTSVRGKFKVSGREGSQILSQLNYKRYRLYIKMLESVNQQELVRAYIKMYPLFQQAYLDLGKQDVYFNDRLVDVIDDLLISPEINKPIKLSRKSVMFKFADSQLESLSTGQKIMIRMGPENAKRAKKVLASIRKMLLK</sequence>
<name>A0A3B0XKI6_9ZZZZ</name>
<proteinExistence type="predicted"/>
<dbReference type="Pfam" id="PF11219">
    <property type="entry name" value="DUF3014"/>
    <property type="match status" value="1"/>
</dbReference>
<gene>
    <name evidence="1" type="ORF">MNBD_GAMMA07-2661</name>
</gene>
<dbReference type="EMBL" id="UOFF01000294">
    <property type="protein sequence ID" value="VAW56876.1"/>
    <property type="molecule type" value="Genomic_DNA"/>
</dbReference>
<accession>A0A3B0XKI6</accession>